<proteinExistence type="inferred from homology"/>
<organism evidence="9">
    <name type="scientific">Cyprideis torosa</name>
    <dbReference type="NCBI Taxonomy" id="163714"/>
    <lineage>
        <taxon>Eukaryota</taxon>
        <taxon>Metazoa</taxon>
        <taxon>Ecdysozoa</taxon>
        <taxon>Arthropoda</taxon>
        <taxon>Crustacea</taxon>
        <taxon>Oligostraca</taxon>
        <taxon>Ostracoda</taxon>
        <taxon>Podocopa</taxon>
        <taxon>Podocopida</taxon>
        <taxon>Cytherocopina</taxon>
        <taxon>Cytheroidea</taxon>
        <taxon>Cytherideidae</taxon>
        <taxon>Cyprideis</taxon>
    </lineage>
</organism>
<evidence type="ECO:0000256" key="1">
    <source>
        <dbReference type="ARBA" id="ARBA00004173"/>
    </source>
</evidence>
<dbReference type="PANTHER" id="PTHR13409:SF0">
    <property type="entry name" value="LARGE RIBOSOMAL SUBUNIT PROTEIN ML51"/>
    <property type="match status" value="1"/>
</dbReference>
<dbReference type="OrthoDB" id="10059330at2759"/>
<evidence type="ECO:0000256" key="7">
    <source>
        <dbReference type="ARBA" id="ARBA00035182"/>
    </source>
</evidence>
<accession>A0A7R8ZL13</accession>
<keyword evidence="3" id="KW-0809">Transit peptide</keyword>
<sequence>MHMGRPVSEKSFMGHEYFKDRASREPILYRYGMDDKTKRSGLLPRDPSQRDTPYKHFPKRRLRDSWAEHRAYQGQNDYIDILGDGNVKPEEVAYEVPEWLRAFNKPELHRLLRKRDLFDDWMCEHRPKAWLAMHRRIRYLYWKMNYYWKPNWVYEREALTYQGKPLRLEKHKIKSIYK</sequence>
<evidence type="ECO:0000256" key="3">
    <source>
        <dbReference type="ARBA" id="ARBA00022946"/>
    </source>
</evidence>
<reference evidence="9" key="1">
    <citation type="submission" date="2020-11" db="EMBL/GenBank/DDBJ databases">
        <authorList>
            <person name="Tran Van P."/>
        </authorList>
    </citation>
    <scope>NUCLEOTIDE SEQUENCE</scope>
</reference>
<protein>
    <recommendedName>
        <fullName evidence="7">Large ribosomal subunit protein mL51</fullName>
    </recommendedName>
    <alternativeName>
        <fullName evidence="8">39S ribosomal protein L51, mitochondrial</fullName>
    </alternativeName>
</protein>
<name>A0A7R8ZL13_9CRUS</name>
<evidence type="ECO:0000256" key="8">
    <source>
        <dbReference type="ARBA" id="ARBA00035419"/>
    </source>
</evidence>
<evidence type="ECO:0000256" key="4">
    <source>
        <dbReference type="ARBA" id="ARBA00022980"/>
    </source>
</evidence>
<keyword evidence="4" id="KW-0689">Ribosomal protein</keyword>
<comment type="subcellular location">
    <subcellularLocation>
        <location evidence="1">Mitochondrion</location>
    </subcellularLocation>
</comment>
<dbReference type="EMBL" id="OB660280">
    <property type="protein sequence ID" value="CAD7223955.1"/>
    <property type="molecule type" value="Genomic_DNA"/>
</dbReference>
<evidence type="ECO:0000256" key="6">
    <source>
        <dbReference type="ARBA" id="ARBA00023274"/>
    </source>
</evidence>
<dbReference type="Pfam" id="PF10244">
    <property type="entry name" value="MRP-L51"/>
    <property type="match status" value="1"/>
</dbReference>
<dbReference type="GO" id="GO:0005762">
    <property type="term" value="C:mitochondrial large ribosomal subunit"/>
    <property type="evidence" value="ECO:0007669"/>
    <property type="project" value="TreeGrafter"/>
</dbReference>
<evidence type="ECO:0000256" key="5">
    <source>
        <dbReference type="ARBA" id="ARBA00023128"/>
    </source>
</evidence>
<evidence type="ECO:0000256" key="2">
    <source>
        <dbReference type="ARBA" id="ARBA00010972"/>
    </source>
</evidence>
<keyword evidence="6" id="KW-0687">Ribonucleoprotein</keyword>
<dbReference type="GO" id="GO:0006412">
    <property type="term" value="P:translation"/>
    <property type="evidence" value="ECO:0007669"/>
    <property type="project" value="TreeGrafter"/>
</dbReference>
<gene>
    <name evidence="9" type="ORF">CTOB1V02_LOCUS1927</name>
</gene>
<dbReference type="InterPro" id="IPR019373">
    <property type="entry name" value="Ribosomal_mL51"/>
</dbReference>
<dbReference type="AlphaFoldDB" id="A0A7R8ZL13"/>
<comment type="similarity">
    <text evidence="2">Belongs to the mitochondrion-specific ribosomal protein mL51 family.</text>
</comment>
<evidence type="ECO:0000313" key="9">
    <source>
        <dbReference type="EMBL" id="CAD7223955.1"/>
    </source>
</evidence>
<keyword evidence="5" id="KW-0496">Mitochondrion</keyword>
<dbReference type="PANTHER" id="PTHR13409">
    <property type="entry name" value="MITOCHONDRIAL 39S RIBOSOMAL PROTEIN L51"/>
    <property type="match status" value="1"/>
</dbReference>
<dbReference type="GO" id="GO:0003735">
    <property type="term" value="F:structural constituent of ribosome"/>
    <property type="evidence" value="ECO:0007669"/>
    <property type="project" value="InterPro"/>
</dbReference>